<reference evidence="2" key="2">
    <citation type="submission" date="2021-04" db="EMBL/GenBank/DDBJ databases">
        <authorList>
            <person name="Gilroy R."/>
        </authorList>
    </citation>
    <scope>NUCLEOTIDE SEQUENCE</scope>
    <source>
        <strain evidence="2">ChiGjej1B1-98</strain>
    </source>
</reference>
<evidence type="ECO:0000259" key="1">
    <source>
        <dbReference type="Pfam" id="PF00535"/>
    </source>
</evidence>
<dbReference type="InterPro" id="IPR001173">
    <property type="entry name" value="Glyco_trans_2-like"/>
</dbReference>
<dbReference type="Pfam" id="PF00535">
    <property type="entry name" value="Glycos_transf_2"/>
    <property type="match status" value="1"/>
</dbReference>
<comment type="caution">
    <text evidence="2">The sequence shown here is derived from an EMBL/GenBank/DDBJ whole genome shotgun (WGS) entry which is preliminary data.</text>
</comment>
<sequence length="494" mass="55171">MTGPTEGRALEPRLSVIIPAFNVEDWIGLTLESILGASEQSLEVLVVDDGSTDETRRVVENIATLDARVRLLPNPGKGGAQARNFAIGQASGEFLAFSDGDDLVPQRAYEYLLRQADASGNDMVVGNHVTSEPQRLVKRSSNLPLYRQTEAGLTLVDEPLFLRDRVCWNRIIRRSTWQRLGLEFADSRRSNDIQAMTRAYCMIPFDVIPEPVYVYRRRVGSTSMTSNKLRSDALRDHFTQEIACSDAVASLGNKHLGDRYFAGILEFDVWAHGREVALQEAHEFDEVRELMLELVTRASRDAVRSLPAHHRLFYTFVGRGDWEAARIIVGRQGRTMADALDRVDAAGIVRAAIATDGKTGRAAAWLVRASYLKAIVDDPNRSDEQIVSLQRKARALVRLGLPKSAFEWRDRQILLANSADAEAIREAARKSEPFGVLYVARRVRGVLARVAKADEDRGAPTPQQMLSMARRVRPRHVRKAGGVAIRVARRRLGR</sequence>
<gene>
    <name evidence="2" type="ORF">H9830_00280</name>
</gene>
<dbReference type="PANTHER" id="PTHR22916:SF3">
    <property type="entry name" value="UDP-GLCNAC:BETAGAL BETA-1,3-N-ACETYLGLUCOSAMINYLTRANSFERASE-LIKE PROTEIN 1"/>
    <property type="match status" value="1"/>
</dbReference>
<dbReference type="CDD" id="cd00761">
    <property type="entry name" value="Glyco_tranf_GTA_type"/>
    <property type="match status" value="1"/>
</dbReference>
<accession>A0A9D1YTE2</accession>
<proteinExistence type="predicted"/>
<evidence type="ECO:0000313" key="2">
    <source>
        <dbReference type="EMBL" id="HIY64695.1"/>
    </source>
</evidence>
<dbReference type="EMBL" id="DXDC01000005">
    <property type="protein sequence ID" value="HIY64695.1"/>
    <property type="molecule type" value="Genomic_DNA"/>
</dbReference>
<evidence type="ECO:0000313" key="3">
    <source>
        <dbReference type="Proteomes" id="UP000824005"/>
    </source>
</evidence>
<organism evidence="2 3">
    <name type="scientific">Candidatus Agrococcus pullicola</name>
    <dbReference type="NCBI Taxonomy" id="2838429"/>
    <lineage>
        <taxon>Bacteria</taxon>
        <taxon>Bacillati</taxon>
        <taxon>Actinomycetota</taxon>
        <taxon>Actinomycetes</taxon>
        <taxon>Micrococcales</taxon>
        <taxon>Microbacteriaceae</taxon>
        <taxon>Agrococcus</taxon>
    </lineage>
</organism>
<dbReference type="Gene3D" id="3.90.550.10">
    <property type="entry name" value="Spore Coat Polysaccharide Biosynthesis Protein SpsA, Chain A"/>
    <property type="match status" value="1"/>
</dbReference>
<dbReference type="SUPFAM" id="SSF53448">
    <property type="entry name" value="Nucleotide-diphospho-sugar transferases"/>
    <property type="match status" value="1"/>
</dbReference>
<dbReference type="Proteomes" id="UP000824005">
    <property type="component" value="Unassembled WGS sequence"/>
</dbReference>
<dbReference type="AlphaFoldDB" id="A0A9D1YTE2"/>
<dbReference type="PANTHER" id="PTHR22916">
    <property type="entry name" value="GLYCOSYLTRANSFERASE"/>
    <property type="match status" value="1"/>
</dbReference>
<feature type="domain" description="Glycosyltransferase 2-like" evidence="1">
    <location>
        <begin position="15"/>
        <end position="151"/>
    </location>
</feature>
<name>A0A9D1YTE2_9MICO</name>
<dbReference type="GO" id="GO:0016758">
    <property type="term" value="F:hexosyltransferase activity"/>
    <property type="evidence" value="ECO:0007669"/>
    <property type="project" value="UniProtKB-ARBA"/>
</dbReference>
<protein>
    <submittedName>
        <fullName evidence="2">Glycosyltransferase</fullName>
    </submittedName>
</protein>
<reference evidence="2" key="1">
    <citation type="journal article" date="2021" name="PeerJ">
        <title>Extensive microbial diversity within the chicken gut microbiome revealed by metagenomics and culture.</title>
        <authorList>
            <person name="Gilroy R."/>
            <person name="Ravi A."/>
            <person name="Getino M."/>
            <person name="Pursley I."/>
            <person name="Horton D.L."/>
            <person name="Alikhan N.F."/>
            <person name="Baker D."/>
            <person name="Gharbi K."/>
            <person name="Hall N."/>
            <person name="Watson M."/>
            <person name="Adriaenssens E.M."/>
            <person name="Foster-Nyarko E."/>
            <person name="Jarju S."/>
            <person name="Secka A."/>
            <person name="Antonio M."/>
            <person name="Oren A."/>
            <person name="Chaudhuri R.R."/>
            <person name="La Ragione R."/>
            <person name="Hildebrand F."/>
            <person name="Pallen M.J."/>
        </authorList>
    </citation>
    <scope>NUCLEOTIDE SEQUENCE</scope>
    <source>
        <strain evidence="2">ChiGjej1B1-98</strain>
    </source>
</reference>
<dbReference type="InterPro" id="IPR029044">
    <property type="entry name" value="Nucleotide-diphossugar_trans"/>
</dbReference>